<name>A0ACB6Z3N0_THEGA</name>
<organism evidence="1 2">
    <name type="scientific">Thelephora ganbajun</name>
    <name type="common">Ganba fungus</name>
    <dbReference type="NCBI Taxonomy" id="370292"/>
    <lineage>
        <taxon>Eukaryota</taxon>
        <taxon>Fungi</taxon>
        <taxon>Dikarya</taxon>
        <taxon>Basidiomycota</taxon>
        <taxon>Agaricomycotina</taxon>
        <taxon>Agaricomycetes</taxon>
        <taxon>Thelephorales</taxon>
        <taxon>Thelephoraceae</taxon>
        <taxon>Thelephora</taxon>
    </lineage>
</organism>
<keyword evidence="2" id="KW-1185">Reference proteome</keyword>
<proteinExistence type="predicted"/>
<reference evidence="1" key="1">
    <citation type="submission" date="2019-10" db="EMBL/GenBank/DDBJ databases">
        <authorList>
            <consortium name="DOE Joint Genome Institute"/>
            <person name="Kuo A."/>
            <person name="Miyauchi S."/>
            <person name="Kiss E."/>
            <person name="Drula E."/>
            <person name="Kohler A."/>
            <person name="Sanchez-Garcia M."/>
            <person name="Andreopoulos B."/>
            <person name="Barry K.W."/>
            <person name="Bonito G."/>
            <person name="Buee M."/>
            <person name="Carver A."/>
            <person name="Chen C."/>
            <person name="Cichocki N."/>
            <person name="Clum A."/>
            <person name="Culley D."/>
            <person name="Crous P.W."/>
            <person name="Fauchery L."/>
            <person name="Girlanda M."/>
            <person name="Hayes R."/>
            <person name="Keri Z."/>
            <person name="Labutti K."/>
            <person name="Lipzen A."/>
            <person name="Lombard V."/>
            <person name="Magnuson J."/>
            <person name="Maillard F."/>
            <person name="Morin E."/>
            <person name="Murat C."/>
            <person name="Nolan M."/>
            <person name="Ohm R."/>
            <person name="Pangilinan J."/>
            <person name="Pereira M."/>
            <person name="Perotto S."/>
            <person name="Peter M."/>
            <person name="Riley R."/>
            <person name="Sitrit Y."/>
            <person name="Stielow B."/>
            <person name="Szollosi G."/>
            <person name="Zifcakova L."/>
            <person name="Stursova M."/>
            <person name="Spatafora J.W."/>
            <person name="Tedersoo L."/>
            <person name="Vaario L.-M."/>
            <person name="Yamada A."/>
            <person name="Yan M."/>
            <person name="Wang P."/>
            <person name="Xu J."/>
            <person name="Bruns T."/>
            <person name="Baldrian P."/>
            <person name="Vilgalys R."/>
            <person name="Henrissat B."/>
            <person name="Grigoriev I.V."/>
            <person name="Hibbett D."/>
            <person name="Nagy L.G."/>
            <person name="Martin F.M."/>
        </authorList>
    </citation>
    <scope>NUCLEOTIDE SEQUENCE</scope>
    <source>
        <strain evidence="1">P2</strain>
    </source>
</reference>
<dbReference type="EMBL" id="MU118170">
    <property type="protein sequence ID" value="KAF9643980.1"/>
    <property type="molecule type" value="Genomic_DNA"/>
</dbReference>
<reference evidence="1" key="2">
    <citation type="journal article" date="2020" name="Nat. Commun.">
        <title>Large-scale genome sequencing of mycorrhizal fungi provides insights into the early evolution of symbiotic traits.</title>
        <authorList>
            <person name="Miyauchi S."/>
            <person name="Kiss E."/>
            <person name="Kuo A."/>
            <person name="Drula E."/>
            <person name="Kohler A."/>
            <person name="Sanchez-Garcia M."/>
            <person name="Morin E."/>
            <person name="Andreopoulos B."/>
            <person name="Barry K.W."/>
            <person name="Bonito G."/>
            <person name="Buee M."/>
            <person name="Carver A."/>
            <person name="Chen C."/>
            <person name="Cichocki N."/>
            <person name="Clum A."/>
            <person name="Culley D."/>
            <person name="Crous P.W."/>
            <person name="Fauchery L."/>
            <person name="Girlanda M."/>
            <person name="Hayes R.D."/>
            <person name="Keri Z."/>
            <person name="LaButti K."/>
            <person name="Lipzen A."/>
            <person name="Lombard V."/>
            <person name="Magnuson J."/>
            <person name="Maillard F."/>
            <person name="Murat C."/>
            <person name="Nolan M."/>
            <person name="Ohm R.A."/>
            <person name="Pangilinan J."/>
            <person name="Pereira M.F."/>
            <person name="Perotto S."/>
            <person name="Peter M."/>
            <person name="Pfister S."/>
            <person name="Riley R."/>
            <person name="Sitrit Y."/>
            <person name="Stielow J.B."/>
            <person name="Szollosi G."/>
            <person name="Zifcakova L."/>
            <person name="Stursova M."/>
            <person name="Spatafora J.W."/>
            <person name="Tedersoo L."/>
            <person name="Vaario L.M."/>
            <person name="Yamada A."/>
            <person name="Yan M."/>
            <person name="Wang P."/>
            <person name="Xu J."/>
            <person name="Bruns T."/>
            <person name="Baldrian P."/>
            <person name="Vilgalys R."/>
            <person name="Dunand C."/>
            <person name="Henrissat B."/>
            <person name="Grigoriev I.V."/>
            <person name="Hibbett D."/>
            <person name="Nagy L.G."/>
            <person name="Martin F.M."/>
        </authorList>
    </citation>
    <scope>NUCLEOTIDE SEQUENCE</scope>
    <source>
        <strain evidence="1">P2</strain>
    </source>
</reference>
<accession>A0ACB6Z3N0</accession>
<evidence type="ECO:0000313" key="1">
    <source>
        <dbReference type="EMBL" id="KAF9643980.1"/>
    </source>
</evidence>
<dbReference type="Proteomes" id="UP000886501">
    <property type="component" value="Unassembled WGS sequence"/>
</dbReference>
<evidence type="ECO:0000313" key="2">
    <source>
        <dbReference type="Proteomes" id="UP000886501"/>
    </source>
</evidence>
<sequence length="257" mass="28472">MLGDLDLDAEFSAIMAASRSRPVPHHPVHAILPSTSGVNDNGFLTLPGGGYGPSRIRPRNETVSPQPSIQVKYDTIVKGFKVLEASYEESQRKLTVTEERLSTVDATHAVLITEMEASRQVLHDRETEISRLCEDVETSKTALHDCKIEIETIRKELEESKVALVESEERIRAIRTELEEILACGICHCVATQAFSDPNGTIEPFDADRFTMLMVEIKAEAEANRDREAQAVMVVDYPFIEGGGTAINPLDLTGIWH</sequence>
<gene>
    <name evidence="1" type="ORF">BDM02DRAFT_3191010</name>
</gene>
<protein>
    <submittedName>
        <fullName evidence="1">Uncharacterized protein</fullName>
    </submittedName>
</protein>
<comment type="caution">
    <text evidence="1">The sequence shown here is derived from an EMBL/GenBank/DDBJ whole genome shotgun (WGS) entry which is preliminary data.</text>
</comment>